<dbReference type="Proteomes" id="UP000237684">
    <property type="component" value="Unassembled WGS sequence"/>
</dbReference>
<proteinExistence type="predicted"/>
<evidence type="ECO:0000313" key="3">
    <source>
        <dbReference type="Proteomes" id="UP000237684"/>
    </source>
</evidence>
<dbReference type="InParanoid" id="A0A2S8SPZ4"/>
<evidence type="ECO:0008006" key="4">
    <source>
        <dbReference type="Google" id="ProtNLM"/>
    </source>
</evidence>
<comment type="caution">
    <text evidence="2">The sequence shown here is derived from an EMBL/GenBank/DDBJ whole genome shotgun (WGS) entry which is preliminary data.</text>
</comment>
<name>A0A2S8SPZ4_9BACT</name>
<gene>
    <name evidence="2" type="ORF">B1R32_12012</name>
</gene>
<accession>A0A2S8SPZ4</accession>
<evidence type="ECO:0000313" key="2">
    <source>
        <dbReference type="EMBL" id="PQV62839.1"/>
    </source>
</evidence>
<sequence>MKNCFKVALAALALTGFGSAARADLTIGGAVGLPLNPTAQIPQQGGGTRVQGNYFKLGNNINNYGIVAATRVGDKLEVNGGYDRVSGNGDSTNGIAIGAKYLFSRETDPVGVRFAVGGGYNRALARQTYAYGVATKYLGEVTGEKVPISAHLGLRYDRFSEIDSNKVSVFAGVEVPVTQTGDIQVVGEIQSKNAEGGTTPYSASVRYRPKGQPFGASLGYARQGLTSNGGVFAQIGYTFGG</sequence>
<reference evidence="2 3" key="1">
    <citation type="journal article" date="2018" name="Syst. Appl. Microbiol.">
        <title>Abditibacterium utsteinense sp. nov., the first cultivated member of candidate phylum FBP, isolated from ice-free Antarctic soil samples.</title>
        <authorList>
            <person name="Tahon G."/>
            <person name="Tytgat B."/>
            <person name="Lebbe L."/>
            <person name="Carlier A."/>
            <person name="Willems A."/>
        </authorList>
    </citation>
    <scope>NUCLEOTIDE SEQUENCE [LARGE SCALE GENOMIC DNA]</scope>
    <source>
        <strain evidence="2 3">LMG 29911</strain>
    </source>
</reference>
<organism evidence="2 3">
    <name type="scientific">Abditibacterium utsteinense</name>
    <dbReference type="NCBI Taxonomy" id="1960156"/>
    <lineage>
        <taxon>Bacteria</taxon>
        <taxon>Pseudomonadati</taxon>
        <taxon>Abditibacteriota</taxon>
        <taxon>Abditibacteriia</taxon>
        <taxon>Abditibacteriales</taxon>
        <taxon>Abditibacteriaceae</taxon>
        <taxon>Abditibacterium</taxon>
    </lineage>
</organism>
<dbReference type="EMBL" id="NIGF01000020">
    <property type="protein sequence ID" value="PQV62839.1"/>
    <property type="molecule type" value="Genomic_DNA"/>
</dbReference>
<protein>
    <recommendedName>
        <fullName evidence="4">Outer membrane protein beta-barrel domain-containing protein</fullName>
    </recommendedName>
</protein>
<keyword evidence="1" id="KW-0732">Signal</keyword>
<dbReference type="RefSeq" id="WP_106381007.1">
    <property type="nucleotide sequence ID" value="NZ_NIGF01000020.1"/>
</dbReference>
<dbReference type="AlphaFoldDB" id="A0A2S8SPZ4"/>
<feature type="chain" id="PRO_5015767487" description="Outer membrane protein beta-barrel domain-containing protein" evidence="1">
    <location>
        <begin position="24"/>
        <end position="241"/>
    </location>
</feature>
<feature type="signal peptide" evidence="1">
    <location>
        <begin position="1"/>
        <end position="23"/>
    </location>
</feature>
<evidence type="ECO:0000256" key="1">
    <source>
        <dbReference type="SAM" id="SignalP"/>
    </source>
</evidence>
<keyword evidence="3" id="KW-1185">Reference proteome</keyword>